<accession>A0AAX2R9D8</accession>
<gene>
    <name evidence="1" type="ORF">E3D37_44315</name>
</gene>
<dbReference type="RefSeq" id="WP_134257871.1">
    <property type="nucleotide sequence ID" value="NZ_SNSF01000109.1"/>
</dbReference>
<evidence type="ECO:0000313" key="1">
    <source>
        <dbReference type="EMBL" id="TEU31735.1"/>
    </source>
</evidence>
<name>A0AAX2R9D8_BURCE</name>
<proteinExistence type="predicted"/>
<dbReference type="Proteomes" id="UP000298234">
    <property type="component" value="Unassembled WGS sequence"/>
</dbReference>
<comment type="caution">
    <text evidence="1">The sequence shown here is derived from an EMBL/GenBank/DDBJ whole genome shotgun (WGS) entry which is preliminary data.</text>
</comment>
<reference evidence="1 2" key="1">
    <citation type="submission" date="2019-03" db="EMBL/GenBank/DDBJ databases">
        <title>Burkholderia cepacia outbreak.</title>
        <authorList>
            <person name="Farzana R."/>
            <person name="Walsh T.R."/>
        </authorList>
    </citation>
    <scope>NUCLEOTIDE SEQUENCE [LARGE SCALE GENOMIC DNA]</scope>
    <source>
        <strain evidence="2">d13</strain>
    </source>
</reference>
<protein>
    <submittedName>
        <fullName evidence="1">Uncharacterized protein</fullName>
    </submittedName>
</protein>
<sequence length="79" mass="9040">MNGQFLSPMLAAWGAVLSTTLAGIKLGELSRDRHRIDIRYSFCTDEQLGNTITIRNLSGRPLILSYWELQLRHGRWPRA</sequence>
<dbReference type="AlphaFoldDB" id="A0AAX2R9D8"/>
<dbReference type="EMBL" id="SNSQ01000114">
    <property type="protein sequence ID" value="TEU31735.1"/>
    <property type="molecule type" value="Genomic_DNA"/>
</dbReference>
<organism evidence="1 2">
    <name type="scientific">Burkholderia cepacia</name>
    <name type="common">Pseudomonas cepacia</name>
    <dbReference type="NCBI Taxonomy" id="292"/>
    <lineage>
        <taxon>Bacteria</taxon>
        <taxon>Pseudomonadati</taxon>
        <taxon>Pseudomonadota</taxon>
        <taxon>Betaproteobacteria</taxon>
        <taxon>Burkholderiales</taxon>
        <taxon>Burkholderiaceae</taxon>
        <taxon>Burkholderia</taxon>
        <taxon>Burkholderia cepacia complex</taxon>
    </lineage>
</organism>
<evidence type="ECO:0000313" key="2">
    <source>
        <dbReference type="Proteomes" id="UP000298234"/>
    </source>
</evidence>